<name>A0A1Y3ENV8_9BILA</name>
<feature type="non-terminal residue" evidence="1">
    <location>
        <position position="156"/>
    </location>
</feature>
<protein>
    <submittedName>
        <fullName evidence="1">Uncharacterized protein</fullName>
    </submittedName>
</protein>
<accession>A0A1Y3ENV8</accession>
<gene>
    <name evidence="1" type="ORF">D917_01581</name>
</gene>
<evidence type="ECO:0000313" key="2">
    <source>
        <dbReference type="Proteomes" id="UP000243006"/>
    </source>
</evidence>
<proteinExistence type="predicted"/>
<sequence length="156" mass="17962">MSALRFIVAVAEVGVDVSKFAVSGTVNGIEVLRYCFTLFPSMWINIVKSNAAPSKRSRKKGKWRKLFPLLIPELQNDDVLAATLAHVLKVIQYYSVLLRTSQMLLRVETVFFKPQGIMKLISVWTTKEEKCRRLAYDCIEKLVKMLPEDVYEMVFR</sequence>
<organism evidence="1 2">
    <name type="scientific">Trichinella nativa</name>
    <dbReference type="NCBI Taxonomy" id="6335"/>
    <lineage>
        <taxon>Eukaryota</taxon>
        <taxon>Metazoa</taxon>
        <taxon>Ecdysozoa</taxon>
        <taxon>Nematoda</taxon>
        <taxon>Enoplea</taxon>
        <taxon>Dorylaimia</taxon>
        <taxon>Trichinellida</taxon>
        <taxon>Trichinellidae</taxon>
        <taxon>Trichinella</taxon>
    </lineage>
</organism>
<reference evidence="1 2" key="1">
    <citation type="submission" date="2015-04" db="EMBL/GenBank/DDBJ databases">
        <title>Draft genome of the roundworm Trichinella nativa.</title>
        <authorList>
            <person name="Mitreva M."/>
        </authorList>
    </citation>
    <scope>NUCLEOTIDE SEQUENCE [LARGE SCALE GENOMIC DNA]</scope>
    <source>
        <strain evidence="1 2">ISS45</strain>
    </source>
</reference>
<dbReference type="Proteomes" id="UP000243006">
    <property type="component" value="Unassembled WGS sequence"/>
</dbReference>
<evidence type="ECO:0000313" key="1">
    <source>
        <dbReference type="EMBL" id="OUC46605.1"/>
    </source>
</evidence>
<dbReference type="AlphaFoldDB" id="A0A1Y3ENV8"/>
<dbReference type="EMBL" id="LVZM01006359">
    <property type="protein sequence ID" value="OUC46605.1"/>
    <property type="molecule type" value="Genomic_DNA"/>
</dbReference>
<comment type="caution">
    <text evidence="1">The sequence shown here is derived from an EMBL/GenBank/DDBJ whole genome shotgun (WGS) entry which is preliminary data.</text>
</comment>